<evidence type="ECO:0000259" key="2">
    <source>
        <dbReference type="PROSITE" id="PS51192"/>
    </source>
</evidence>
<proteinExistence type="predicted"/>
<dbReference type="GeneID" id="80558401"/>
<evidence type="ECO:0000313" key="5">
    <source>
        <dbReference type="Proteomes" id="UP001321479"/>
    </source>
</evidence>
<dbReference type="PROSITE" id="PS51194">
    <property type="entry name" value="HELICASE_CTER"/>
    <property type="match status" value="1"/>
</dbReference>
<dbReference type="Proteomes" id="UP001321479">
    <property type="component" value="Segment"/>
</dbReference>
<dbReference type="RefSeq" id="YP_010841804.1">
    <property type="nucleotide sequence ID" value="NC_079139.1"/>
</dbReference>
<dbReference type="InterPro" id="IPR006935">
    <property type="entry name" value="Helicase/UvrB_N"/>
</dbReference>
<keyword evidence="4" id="KW-0347">Helicase</keyword>
<keyword evidence="1" id="KW-0378">Hydrolase</keyword>
<evidence type="ECO:0000256" key="1">
    <source>
        <dbReference type="ARBA" id="ARBA00022801"/>
    </source>
</evidence>
<dbReference type="SMART" id="SM00490">
    <property type="entry name" value="HELICc"/>
    <property type="match status" value="1"/>
</dbReference>
<feature type="domain" description="Helicase C-terminal" evidence="3">
    <location>
        <begin position="341"/>
        <end position="489"/>
    </location>
</feature>
<dbReference type="Pfam" id="PF04851">
    <property type="entry name" value="ResIII"/>
    <property type="match status" value="1"/>
</dbReference>
<evidence type="ECO:0000313" key="4">
    <source>
        <dbReference type="EMBL" id="BCS83196.1"/>
    </source>
</evidence>
<dbReference type="Gene3D" id="3.40.50.300">
    <property type="entry name" value="P-loop containing nucleotide triphosphate hydrolases"/>
    <property type="match status" value="2"/>
</dbReference>
<dbReference type="PROSITE" id="PS51192">
    <property type="entry name" value="HELICASE_ATP_BIND_1"/>
    <property type="match status" value="1"/>
</dbReference>
<accession>A0ABM7NSV2</accession>
<keyword evidence="4" id="KW-0547">Nucleotide-binding</keyword>
<dbReference type="CDD" id="cd18793">
    <property type="entry name" value="SF2_C_SNF"/>
    <property type="match status" value="1"/>
</dbReference>
<dbReference type="InterPro" id="IPR001650">
    <property type="entry name" value="Helicase_C-like"/>
</dbReference>
<dbReference type="InterPro" id="IPR014001">
    <property type="entry name" value="Helicase_ATP-bd"/>
</dbReference>
<dbReference type="SUPFAM" id="SSF52540">
    <property type="entry name" value="P-loop containing nucleoside triphosphate hydrolases"/>
    <property type="match status" value="2"/>
</dbReference>
<keyword evidence="5" id="KW-1185">Reference proteome</keyword>
<feature type="domain" description="Helicase ATP-binding" evidence="2">
    <location>
        <begin position="48"/>
        <end position="216"/>
    </location>
</feature>
<protein>
    <submittedName>
        <fullName evidence="4">DEAD/SNF2 helicase</fullName>
    </submittedName>
</protein>
<organism evidence="4 5">
    <name type="scientific">Cotonvirus japonicus</name>
    <dbReference type="NCBI Taxonomy" id="2811091"/>
    <lineage>
        <taxon>Viruses</taxon>
        <taxon>Varidnaviria</taxon>
        <taxon>Bamfordvirae</taxon>
        <taxon>Nucleocytoviricota</taxon>
        <taxon>Megaviricetes</taxon>
        <taxon>Imitervirales</taxon>
        <taxon>Mimiviridae</taxon>
        <taxon>Megamimivirinae</taxon>
        <taxon>Cotonvirus</taxon>
        <taxon>Cotonvirus japonicum</taxon>
    </lineage>
</organism>
<dbReference type="EMBL" id="AP024483">
    <property type="protein sequence ID" value="BCS83196.1"/>
    <property type="molecule type" value="Genomic_DNA"/>
</dbReference>
<name>A0ABM7NSV2_9VIRU</name>
<evidence type="ECO:0000259" key="3">
    <source>
        <dbReference type="PROSITE" id="PS51194"/>
    </source>
</evidence>
<dbReference type="GO" id="GO:0004386">
    <property type="term" value="F:helicase activity"/>
    <property type="evidence" value="ECO:0007669"/>
    <property type="project" value="UniProtKB-KW"/>
</dbReference>
<dbReference type="PANTHER" id="PTHR45766">
    <property type="entry name" value="DNA ANNEALING HELICASE AND ENDONUCLEASE ZRANB3 FAMILY MEMBER"/>
    <property type="match status" value="1"/>
</dbReference>
<reference evidence="4 5" key="1">
    <citation type="submission" date="2021-02" db="EMBL/GenBank/DDBJ databases">
        <title>Cotonvirus japonicus, which uses Golgi apparatus of host cells for its virion factory, phylogenetically links tailed tupanvirus and icosahedral mimivirus.</title>
        <authorList>
            <person name="Takahashi H."/>
            <person name="Fukaya S."/>
            <person name="Song C."/>
            <person name="Murata K."/>
            <person name="Takemura M."/>
        </authorList>
    </citation>
    <scope>NUCLEOTIDE SEQUENCE [LARGE SCALE GENOMIC DNA]</scope>
</reference>
<dbReference type="Pfam" id="PF00271">
    <property type="entry name" value="Helicase_C"/>
    <property type="match status" value="1"/>
</dbReference>
<dbReference type="InterPro" id="IPR049730">
    <property type="entry name" value="SNF2/RAD54-like_C"/>
</dbReference>
<dbReference type="InterPro" id="IPR027417">
    <property type="entry name" value="P-loop_NTPase"/>
</dbReference>
<dbReference type="PANTHER" id="PTHR45766:SF6">
    <property type="entry name" value="SWI_SNF-RELATED MATRIX-ASSOCIATED ACTIN-DEPENDENT REGULATOR OF CHROMATIN SUBFAMILY A-LIKE PROTEIN 1"/>
    <property type="match status" value="1"/>
</dbReference>
<keyword evidence="4" id="KW-0067">ATP-binding</keyword>
<sequence length="511" mass="59005">MTDTIATFFNDIIETKNSVSKVFSKTTLSNETIKKLYTYQINHVLEIIQILLKHNIALVTSDAGIGKTYVSAAVCRELKRRPIIVCPKTLMYNWMTVLDFYNVKYYDIVNYETLKNGKTYRDSKFKSRKRASYIRRVKNDNYLKSDSFYEWKLPKNAIVIFDESHRCKDPATDNGKLLMSSKQLIEKGIPVMLLSATICENYVDMKIPFYLLNIISHTRNYNEVITRIKKRYPEYKIESKNFPDKTDLKNAKDNAQTLIIYKEIKEFTSRVRTRDLGDMFPINQWCAQQFLCDDAEEIANAYGEIAELTKLLREKCDNNNNHLAKIQKCKQEIELKKIPIFIEQAQLYLEQGKSVIIFVNYTDTLNMLADKLNIKCRIEGSQTQEERQESINLFQSNTENIIICQIRAGGVGISLHDLHGGHPRVTLLNFPDSASDLLQALGRAPRAGAKTPVLQRIITVANVDYEERITKTINKKLKNISAINDGDLIGYNYDTNIGERRHVHHDEIIQV</sequence>
<dbReference type="SMART" id="SM00487">
    <property type="entry name" value="DEXDc"/>
    <property type="match status" value="1"/>
</dbReference>